<protein>
    <submittedName>
        <fullName evidence="2">Uncharacterized protein</fullName>
    </submittedName>
</protein>
<sequence length="194" mass="22512">MTCVVSTLIRIALVCFNGSNLVRLLETRNWQKWERRSKKVKEQRVRWQSEEEIEEGAPTGEHMVRKEKRRVGGKSTDHRRTNEQRWANGKTVATQRCRGWLAEMEREDVGDSLDGMAKRSKVGDAEETTRTSKVANDESENTTWMGLNNDEYLRCWIRKKRRCRVGPTTKGKVADDECNLAINDKGSRDERRGI</sequence>
<organism evidence="2 3">
    <name type="scientific">Citrullus colocynthis</name>
    <name type="common">colocynth</name>
    <dbReference type="NCBI Taxonomy" id="252529"/>
    <lineage>
        <taxon>Eukaryota</taxon>
        <taxon>Viridiplantae</taxon>
        <taxon>Streptophyta</taxon>
        <taxon>Embryophyta</taxon>
        <taxon>Tracheophyta</taxon>
        <taxon>Spermatophyta</taxon>
        <taxon>Magnoliopsida</taxon>
        <taxon>eudicotyledons</taxon>
        <taxon>Gunneridae</taxon>
        <taxon>Pentapetalae</taxon>
        <taxon>rosids</taxon>
        <taxon>fabids</taxon>
        <taxon>Cucurbitales</taxon>
        <taxon>Cucurbitaceae</taxon>
        <taxon>Benincaseae</taxon>
        <taxon>Citrullus</taxon>
    </lineage>
</organism>
<dbReference type="EMBL" id="OZ021735">
    <property type="protein sequence ID" value="CAK9309170.1"/>
    <property type="molecule type" value="Genomic_DNA"/>
</dbReference>
<feature type="region of interest" description="Disordered" evidence="1">
    <location>
        <begin position="114"/>
        <end position="136"/>
    </location>
</feature>
<name>A0ABP0XR37_9ROSI</name>
<gene>
    <name evidence="2" type="ORF">CITCOLO1_LOCUS709</name>
</gene>
<proteinExistence type="predicted"/>
<evidence type="ECO:0000313" key="2">
    <source>
        <dbReference type="EMBL" id="CAK9309170.1"/>
    </source>
</evidence>
<keyword evidence="3" id="KW-1185">Reference proteome</keyword>
<dbReference type="Proteomes" id="UP001642487">
    <property type="component" value="Chromosome 1"/>
</dbReference>
<evidence type="ECO:0000256" key="1">
    <source>
        <dbReference type="SAM" id="MobiDB-lite"/>
    </source>
</evidence>
<reference evidence="2 3" key="1">
    <citation type="submission" date="2024-03" db="EMBL/GenBank/DDBJ databases">
        <authorList>
            <person name="Gkanogiannis A."/>
            <person name="Becerra Lopez-Lavalle L."/>
        </authorList>
    </citation>
    <scope>NUCLEOTIDE SEQUENCE [LARGE SCALE GENOMIC DNA]</scope>
</reference>
<feature type="compositionally biased region" description="Basic and acidic residues" evidence="1">
    <location>
        <begin position="121"/>
        <end position="130"/>
    </location>
</feature>
<evidence type="ECO:0000313" key="3">
    <source>
        <dbReference type="Proteomes" id="UP001642487"/>
    </source>
</evidence>
<accession>A0ABP0XR37</accession>